<proteinExistence type="predicted"/>
<dbReference type="Gene3D" id="3.40.1710.10">
    <property type="entry name" value="abc type-2 transporter like domain"/>
    <property type="match status" value="1"/>
</dbReference>
<organism evidence="8 9">
    <name type="scientific">Corynebacterium canis</name>
    <dbReference type="NCBI Taxonomy" id="679663"/>
    <lineage>
        <taxon>Bacteria</taxon>
        <taxon>Bacillati</taxon>
        <taxon>Actinomycetota</taxon>
        <taxon>Actinomycetes</taxon>
        <taxon>Mycobacteriales</taxon>
        <taxon>Corynebacteriaceae</taxon>
        <taxon>Corynebacterium</taxon>
    </lineage>
</organism>
<dbReference type="PANTHER" id="PTHR43077">
    <property type="entry name" value="TRANSPORT PERMEASE YVFS-RELATED"/>
    <property type="match status" value="1"/>
</dbReference>
<evidence type="ECO:0000313" key="8">
    <source>
        <dbReference type="EMBL" id="TWT26613.1"/>
    </source>
</evidence>
<evidence type="ECO:0000256" key="5">
    <source>
        <dbReference type="SAM" id="Phobius"/>
    </source>
</evidence>
<feature type="transmembrane region" description="Helical" evidence="5">
    <location>
        <begin position="628"/>
        <end position="650"/>
    </location>
</feature>
<feature type="transmembrane region" description="Helical" evidence="5">
    <location>
        <begin position="512"/>
        <end position="537"/>
    </location>
</feature>
<keyword evidence="4 5" id="KW-0472">Membrane</keyword>
<dbReference type="OrthoDB" id="9811483at2"/>
<feature type="domain" description="ABC-2 type transporter transmembrane" evidence="6">
    <location>
        <begin position="469"/>
        <end position="621"/>
    </location>
</feature>
<dbReference type="EMBL" id="VOHM01000008">
    <property type="protein sequence ID" value="TWT26613.1"/>
    <property type="molecule type" value="Genomic_DNA"/>
</dbReference>
<dbReference type="NCBIfam" id="TIGR03062">
    <property type="entry name" value="pip_yhgE_Cterm"/>
    <property type="match status" value="1"/>
</dbReference>
<dbReference type="GO" id="GO:0016020">
    <property type="term" value="C:membrane"/>
    <property type="evidence" value="ECO:0007669"/>
    <property type="project" value="UniProtKB-SubCell"/>
</dbReference>
<dbReference type="Proteomes" id="UP000320791">
    <property type="component" value="Unassembled WGS sequence"/>
</dbReference>
<dbReference type="InterPro" id="IPR017500">
    <property type="entry name" value="Phage_infect_YhgE_N"/>
</dbReference>
<dbReference type="InterPro" id="IPR023908">
    <property type="entry name" value="xxxLxxG_rpt"/>
</dbReference>
<dbReference type="AlphaFoldDB" id="A0A5C5UM08"/>
<sequence length="667" mass="70717">MISGFTVGTELRRFGRARLGRIAIIAIILMPLLYSALYLWAFWNPFAKVNQLPVAFVNSDRGTVVDGKPLNAGEKVVEGLKDVEQINFDYVSKQDALDGVADGSYYFVVELTDDFSDAVASPATGTARKAVIQTTYNDTNGYLSTMIGENVMRTMLPVISQQIGEEAVDKVLVGIQSAGTGLEQASEGATKLHDGIGSAVEGSDKLHEGATKLDESVLTLATGSDQLAAGTQQLADSVNAAGPQLQRLEQGAQQLNAAMPELAATARDIDTNVTAINAELANVTAFQSQSSTNVRNLANQLRGIQEPNVQQAVAQLDQLATNLDTGGLGPNAPATAQLHNLQNTTNTLNSQLNDPNSAVRSGLNQVSSGKLSELQTGVNQLNDGMQALNKGAHRLHTEGTTPLVAGVEKLGDGLTELHEGSGTLATKLTEGADAAPKWSDDQRRGTASVLGGPVALKTTNEAGQNTFGGGLAPFFFSLAMFIGGIIIFLLLRPMQNRAVASGVAPLRAALDGLWPAIIIGSLQATVIVSVTVFAVGLDPRYPIGLWVFSIAVSIMFAAVNQMLNVLLGPGPGKVTAMALLMLQILASGGLYPVETEPRFFQLLHPINPMTYSVNGFRQLMYGNVDHRLVQAIVAIFIITGLALALTAMAARRDRMWTMKRLHPAIQL</sequence>
<dbReference type="PANTHER" id="PTHR43077:SF5">
    <property type="entry name" value="PHAGE INFECTION PROTEIN"/>
    <property type="match status" value="1"/>
</dbReference>
<keyword evidence="9" id="KW-1185">Reference proteome</keyword>
<evidence type="ECO:0000256" key="2">
    <source>
        <dbReference type="ARBA" id="ARBA00022692"/>
    </source>
</evidence>
<reference evidence="8 9" key="1">
    <citation type="submission" date="2019-08" db="EMBL/GenBank/DDBJ databases">
        <authorList>
            <person name="Lei W."/>
        </authorList>
    </citation>
    <scope>NUCLEOTIDE SEQUENCE [LARGE SCALE GENOMIC DNA]</scope>
    <source>
        <strain evidence="8 9">CCUG 58627</strain>
    </source>
</reference>
<keyword evidence="3 5" id="KW-1133">Transmembrane helix</keyword>
<feature type="transmembrane region" description="Helical" evidence="5">
    <location>
        <begin position="574"/>
        <end position="593"/>
    </location>
</feature>
<accession>A0A5C5UM08</accession>
<evidence type="ECO:0000256" key="1">
    <source>
        <dbReference type="ARBA" id="ARBA00004141"/>
    </source>
</evidence>
<dbReference type="NCBIfam" id="TIGR03057">
    <property type="entry name" value="xxxLxxG_by_4"/>
    <property type="match status" value="1"/>
</dbReference>
<dbReference type="InterPro" id="IPR051328">
    <property type="entry name" value="T7SS_ABC-Transporter"/>
</dbReference>
<keyword evidence="2 5" id="KW-0812">Transmembrane</keyword>
<dbReference type="InterPro" id="IPR013525">
    <property type="entry name" value="ABC2_TM"/>
</dbReference>
<feature type="transmembrane region" description="Helical" evidence="5">
    <location>
        <begin position="471"/>
        <end position="491"/>
    </location>
</feature>
<dbReference type="Pfam" id="PF01061">
    <property type="entry name" value="ABC2_membrane"/>
    <property type="match status" value="1"/>
</dbReference>
<dbReference type="Pfam" id="PF12698">
    <property type="entry name" value="ABC2_membrane_3"/>
    <property type="match status" value="1"/>
</dbReference>
<evidence type="ECO:0000259" key="7">
    <source>
        <dbReference type="Pfam" id="PF12698"/>
    </source>
</evidence>
<dbReference type="RefSeq" id="WP_146324057.1">
    <property type="nucleotide sequence ID" value="NZ_BAABLR010000024.1"/>
</dbReference>
<dbReference type="InterPro" id="IPR017501">
    <property type="entry name" value="Phage_infect_YhgE_C"/>
</dbReference>
<name>A0A5C5UM08_9CORY</name>
<dbReference type="Gene3D" id="1.10.287.950">
    <property type="entry name" value="Methyl-accepting chemotaxis protein"/>
    <property type="match status" value="1"/>
</dbReference>
<gene>
    <name evidence="8" type="ORF">FRX94_05120</name>
</gene>
<dbReference type="NCBIfam" id="TIGR03061">
    <property type="entry name" value="pip_yhgE_Nterm"/>
    <property type="match status" value="1"/>
</dbReference>
<evidence type="ECO:0000256" key="3">
    <source>
        <dbReference type="ARBA" id="ARBA00022989"/>
    </source>
</evidence>
<feature type="transmembrane region" description="Helical" evidence="5">
    <location>
        <begin position="543"/>
        <end position="567"/>
    </location>
</feature>
<evidence type="ECO:0000259" key="6">
    <source>
        <dbReference type="Pfam" id="PF01061"/>
    </source>
</evidence>
<comment type="caution">
    <text evidence="8">The sequence shown here is derived from an EMBL/GenBank/DDBJ whole genome shotgun (WGS) entry which is preliminary data.</text>
</comment>
<feature type="transmembrane region" description="Helical" evidence="5">
    <location>
        <begin position="22"/>
        <end position="43"/>
    </location>
</feature>
<feature type="domain" description="ABC-2 type transporter transmembrane" evidence="7">
    <location>
        <begin position="24"/>
        <end position="163"/>
    </location>
</feature>
<comment type="subcellular location">
    <subcellularLocation>
        <location evidence="1">Membrane</location>
        <topology evidence="1">Multi-pass membrane protein</topology>
    </subcellularLocation>
</comment>
<evidence type="ECO:0000313" key="9">
    <source>
        <dbReference type="Proteomes" id="UP000320791"/>
    </source>
</evidence>
<evidence type="ECO:0000256" key="4">
    <source>
        <dbReference type="ARBA" id="ARBA00023136"/>
    </source>
</evidence>
<dbReference type="GO" id="GO:0140359">
    <property type="term" value="F:ABC-type transporter activity"/>
    <property type="evidence" value="ECO:0007669"/>
    <property type="project" value="InterPro"/>
</dbReference>
<protein>
    <submittedName>
        <fullName evidence="8">YhgE/Pip domain-containing protein</fullName>
    </submittedName>
</protein>